<feature type="transmembrane region" description="Helical" evidence="13">
    <location>
        <begin position="211"/>
        <end position="230"/>
    </location>
</feature>
<protein>
    <recommendedName>
        <fullName evidence="2">chitin synthase</fullName>
        <ecNumber evidence="2">2.4.1.16</ecNumber>
    </recommendedName>
</protein>
<gene>
    <name evidence="15" type="ORF">ElyMa_004484500</name>
</gene>
<sequence length="934" mass="105980">NPLHQPWDVFHANTGSQYSSTSDNSSTYLILTSAIKVIFAIVCFALVLLCATASRISLIAVTYFLRPKQSDWIARSFVKKSTFSPPIAVLLSRASAATDVKWVWAAVVIETIQSMGLCTLVFYVMPRHDPILNCCLLSATVSIPAILGMLYPFSRRHENGDTNSRIFSNTCPNTRFLLMRFADIIGSTLHVGALAVFAYRDVTETKSVTRTALLIMSLLFVSVGSWDNYVTTRHAQQKSGIEKNRKASWLVTLVRFMRKRKTKTNLVTSLWKIIFTIAYAAIFFSWESGACLRVFFFLSTSATNCSLIGSVSLVDNLPPFDTPGCQSYLPIYLALFNITTSILCYKLGKSACKVLLQNIGFSLPLTLVTPVTFGLLCLSYTNSEDIEAFFGCAFSWAYSNMEISLADYLRHVVEDYWLLAALIAHVTLIYVTRHVWSSRSARMAPTDRLFVQPLYCGVLLETSLLTRRRRQDDDVTHRMSEAKWEQNHSVEDVADLDLATARSKLRHDTTPVIYICATMWHETENEMIQMLKSLIRLDSDQSARRNAQLFFNIRDPDYYEMEAHIFFDDAFEPHQEESEDYRVNSFVRQLVNVMNIAASSVHETVVKLQPPVRVSTPYGGRLVWRLPGGNTITAHLKDKVKIRHRKRWSQVMYMYYFLGHQLMSEVTSLEVKRVRADHTFILALDGDVDFQPEAVQILVDRMRKSPFLGAACGRIHPIGSGPMIWYQKFEYAVSHWLQKSTEHVLGCVLCSPGCFSLFRGSALMDDNVMKRYTTPPTAPRHYIQYDQGEDRWLCTLLLQQGYRVEYCAASDSFTYAPEGFEEFYNQRRRWTPSTLANILDLLQVNKNISIFARFLDISQVKLDAIHPSQYSRPLTGLVTPATIFLLILGAITTAYPEIPLYGALLLNVLPVAIFVMLCLKATSKTQVSVCTFSR</sequence>
<keyword evidence="7 13" id="KW-1133">Transmembrane helix</keyword>
<organism evidence="15 16">
    <name type="scientific">Elysia marginata</name>
    <dbReference type="NCBI Taxonomy" id="1093978"/>
    <lineage>
        <taxon>Eukaryota</taxon>
        <taxon>Metazoa</taxon>
        <taxon>Spiralia</taxon>
        <taxon>Lophotrochozoa</taxon>
        <taxon>Mollusca</taxon>
        <taxon>Gastropoda</taxon>
        <taxon>Heterobranchia</taxon>
        <taxon>Euthyneura</taxon>
        <taxon>Panpulmonata</taxon>
        <taxon>Sacoglossa</taxon>
        <taxon>Placobranchoidea</taxon>
        <taxon>Plakobranchidae</taxon>
        <taxon>Elysia</taxon>
    </lineage>
</organism>
<evidence type="ECO:0000313" key="16">
    <source>
        <dbReference type="Proteomes" id="UP000762676"/>
    </source>
</evidence>
<dbReference type="FunFam" id="3.90.550.10:FF:000139">
    <property type="entry name" value="Chitin synthase 8"/>
    <property type="match status" value="1"/>
</dbReference>
<evidence type="ECO:0000256" key="3">
    <source>
        <dbReference type="ARBA" id="ARBA00022475"/>
    </source>
</evidence>
<evidence type="ECO:0000259" key="14">
    <source>
        <dbReference type="Pfam" id="PF23000"/>
    </source>
</evidence>
<evidence type="ECO:0000256" key="2">
    <source>
        <dbReference type="ARBA" id="ARBA00012543"/>
    </source>
</evidence>
<dbReference type="GO" id="GO:0005886">
    <property type="term" value="C:plasma membrane"/>
    <property type="evidence" value="ECO:0007669"/>
    <property type="project" value="UniProtKB-SubCell"/>
</dbReference>
<evidence type="ECO:0000256" key="6">
    <source>
        <dbReference type="ARBA" id="ARBA00022692"/>
    </source>
</evidence>
<dbReference type="CDD" id="cd04190">
    <property type="entry name" value="Chitin_synth_C"/>
    <property type="match status" value="1"/>
</dbReference>
<keyword evidence="5" id="KW-0808">Transferase</keyword>
<evidence type="ECO:0000313" key="15">
    <source>
        <dbReference type="EMBL" id="GFR97723.1"/>
    </source>
</evidence>
<comment type="caution">
    <text evidence="15">The sequence shown here is derived from an EMBL/GenBank/DDBJ whole genome shotgun (WGS) entry which is preliminary data.</text>
</comment>
<keyword evidence="10" id="KW-0325">Glycoprotein</keyword>
<keyword evidence="8" id="KW-0175">Coiled coil</keyword>
<feature type="domain" description="Chitin synthase chs-1/2 N-terminal putative transporter" evidence="14">
    <location>
        <begin position="100"/>
        <end position="294"/>
    </location>
</feature>
<dbReference type="EC" id="2.4.1.16" evidence="2"/>
<feature type="transmembrane region" description="Helical" evidence="13">
    <location>
        <begin position="901"/>
        <end position="919"/>
    </location>
</feature>
<feature type="transmembrane region" description="Helical" evidence="13">
    <location>
        <begin position="130"/>
        <end position="153"/>
    </location>
</feature>
<evidence type="ECO:0000256" key="4">
    <source>
        <dbReference type="ARBA" id="ARBA00022676"/>
    </source>
</evidence>
<keyword evidence="6 13" id="KW-0812">Transmembrane</keyword>
<dbReference type="EMBL" id="BMAT01009054">
    <property type="protein sequence ID" value="GFR97723.1"/>
    <property type="molecule type" value="Genomic_DNA"/>
</dbReference>
<dbReference type="PANTHER" id="PTHR22914:SF42">
    <property type="entry name" value="CHITIN SYNTHASE"/>
    <property type="match status" value="1"/>
</dbReference>
<comment type="similarity">
    <text evidence="11">Belongs to the chitin synthase family. Class IV subfamily.</text>
</comment>
<feature type="transmembrane region" description="Helical" evidence="13">
    <location>
        <begin position="359"/>
        <end position="381"/>
    </location>
</feature>
<feature type="transmembrane region" description="Helical" evidence="13">
    <location>
        <begin position="102"/>
        <end position="124"/>
    </location>
</feature>
<evidence type="ECO:0000256" key="10">
    <source>
        <dbReference type="ARBA" id="ARBA00023180"/>
    </source>
</evidence>
<dbReference type="Pfam" id="PF03142">
    <property type="entry name" value="Chitin_synth_2"/>
    <property type="match status" value="1"/>
</dbReference>
<evidence type="ECO:0000256" key="7">
    <source>
        <dbReference type="ARBA" id="ARBA00022989"/>
    </source>
</evidence>
<proteinExistence type="inferred from homology"/>
<evidence type="ECO:0000256" key="12">
    <source>
        <dbReference type="ARBA" id="ARBA00048014"/>
    </source>
</evidence>
<evidence type="ECO:0000256" key="1">
    <source>
        <dbReference type="ARBA" id="ARBA00004651"/>
    </source>
</evidence>
<comment type="subcellular location">
    <subcellularLocation>
        <location evidence="1">Cell membrane</location>
        <topology evidence="1">Multi-pass membrane protein</topology>
    </subcellularLocation>
</comment>
<dbReference type="InterPro" id="IPR029044">
    <property type="entry name" value="Nucleotide-diphossugar_trans"/>
</dbReference>
<keyword evidence="4" id="KW-0328">Glycosyltransferase</keyword>
<accession>A0AAV4HIM0</accession>
<dbReference type="InterPro" id="IPR004835">
    <property type="entry name" value="Chitin_synth"/>
</dbReference>
<feature type="transmembrane region" description="Helical" evidence="13">
    <location>
        <begin position="265"/>
        <end position="286"/>
    </location>
</feature>
<feature type="non-terminal residue" evidence="15">
    <location>
        <position position="1"/>
    </location>
</feature>
<evidence type="ECO:0000256" key="5">
    <source>
        <dbReference type="ARBA" id="ARBA00022679"/>
    </source>
</evidence>
<dbReference type="GO" id="GO:0006031">
    <property type="term" value="P:chitin biosynthetic process"/>
    <property type="evidence" value="ECO:0007669"/>
    <property type="project" value="TreeGrafter"/>
</dbReference>
<keyword evidence="3" id="KW-1003">Cell membrane</keyword>
<name>A0AAV4HIM0_9GAST</name>
<dbReference type="SUPFAM" id="SSF53448">
    <property type="entry name" value="Nucleotide-diphospho-sugar transferases"/>
    <property type="match status" value="1"/>
</dbReference>
<dbReference type="Pfam" id="PF23000">
    <property type="entry name" value="ChitinSynthase_IV_N"/>
    <property type="match status" value="1"/>
</dbReference>
<dbReference type="GO" id="GO:0004100">
    <property type="term" value="F:chitin synthase activity"/>
    <property type="evidence" value="ECO:0007669"/>
    <property type="project" value="UniProtKB-EC"/>
</dbReference>
<dbReference type="Proteomes" id="UP000762676">
    <property type="component" value="Unassembled WGS sequence"/>
</dbReference>
<evidence type="ECO:0000256" key="8">
    <source>
        <dbReference type="ARBA" id="ARBA00023054"/>
    </source>
</evidence>
<feature type="transmembrane region" description="Helical" evidence="13">
    <location>
        <begin position="174"/>
        <end position="199"/>
    </location>
</feature>
<reference evidence="15 16" key="1">
    <citation type="journal article" date="2021" name="Elife">
        <title>Chloroplast acquisition without the gene transfer in kleptoplastic sea slugs, Plakobranchus ocellatus.</title>
        <authorList>
            <person name="Maeda T."/>
            <person name="Takahashi S."/>
            <person name="Yoshida T."/>
            <person name="Shimamura S."/>
            <person name="Takaki Y."/>
            <person name="Nagai Y."/>
            <person name="Toyoda A."/>
            <person name="Suzuki Y."/>
            <person name="Arimoto A."/>
            <person name="Ishii H."/>
            <person name="Satoh N."/>
            <person name="Nishiyama T."/>
            <person name="Hasebe M."/>
            <person name="Maruyama T."/>
            <person name="Minagawa J."/>
            <person name="Obokata J."/>
            <person name="Shigenobu S."/>
        </authorList>
    </citation>
    <scope>NUCLEOTIDE SEQUENCE [LARGE SCALE GENOMIC DNA]</scope>
</reference>
<feature type="transmembrane region" description="Helical" evidence="13">
    <location>
        <begin position="327"/>
        <end position="347"/>
    </location>
</feature>
<feature type="transmembrane region" description="Helical" evidence="13">
    <location>
        <begin position="37"/>
        <end position="65"/>
    </location>
</feature>
<dbReference type="InterPro" id="IPR055120">
    <property type="entry name" value="Chs-1/2_IV_N"/>
</dbReference>
<evidence type="ECO:0000256" key="11">
    <source>
        <dbReference type="ARBA" id="ARBA00046329"/>
    </source>
</evidence>
<feature type="transmembrane region" description="Helical" evidence="13">
    <location>
        <begin position="416"/>
        <end position="436"/>
    </location>
</feature>
<feature type="transmembrane region" description="Helical" evidence="13">
    <location>
        <begin position="874"/>
        <end position="895"/>
    </location>
</feature>
<evidence type="ECO:0000256" key="13">
    <source>
        <dbReference type="SAM" id="Phobius"/>
    </source>
</evidence>
<keyword evidence="16" id="KW-1185">Reference proteome</keyword>
<dbReference type="AlphaFoldDB" id="A0AAV4HIM0"/>
<dbReference type="PANTHER" id="PTHR22914">
    <property type="entry name" value="CHITIN SYNTHASE"/>
    <property type="match status" value="1"/>
</dbReference>
<evidence type="ECO:0000256" key="9">
    <source>
        <dbReference type="ARBA" id="ARBA00023136"/>
    </source>
</evidence>
<keyword evidence="9 13" id="KW-0472">Membrane</keyword>
<comment type="catalytic activity">
    <reaction evidence="12">
        <text>[(1-&gt;4)-N-acetyl-beta-D-glucosaminyl](n) + UDP-N-acetyl-alpha-D-glucosamine = [(1-&gt;4)-N-acetyl-beta-D-glucosaminyl](n+1) + UDP + H(+)</text>
        <dbReference type="Rhea" id="RHEA:16637"/>
        <dbReference type="Rhea" id="RHEA-COMP:9593"/>
        <dbReference type="Rhea" id="RHEA-COMP:9595"/>
        <dbReference type="ChEBI" id="CHEBI:15378"/>
        <dbReference type="ChEBI" id="CHEBI:17029"/>
        <dbReference type="ChEBI" id="CHEBI:57705"/>
        <dbReference type="ChEBI" id="CHEBI:58223"/>
        <dbReference type="EC" id="2.4.1.16"/>
    </reaction>
</comment>